<dbReference type="Proteomes" id="UP001314181">
    <property type="component" value="Unassembled WGS sequence"/>
</dbReference>
<comment type="caution">
    <text evidence="2">The sequence shown here is derived from an EMBL/GenBank/DDBJ whole genome shotgun (WGS) entry which is preliminary data.</text>
</comment>
<sequence length="62" mass="6931">MKNLEQQEIKDLDAKTIEQVKREGHVLHKEGLRYLGSIKDGTTPVPSAAVDKSQEKKSGVDR</sequence>
<dbReference type="EMBL" id="CAWVOK010000027">
    <property type="protein sequence ID" value="CAK8163371.1"/>
    <property type="molecule type" value="Genomic_DNA"/>
</dbReference>
<feature type="region of interest" description="Disordered" evidence="1">
    <location>
        <begin position="37"/>
        <end position="62"/>
    </location>
</feature>
<evidence type="ECO:0000313" key="2">
    <source>
        <dbReference type="EMBL" id="CAK8163371.1"/>
    </source>
</evidence>
<dbReference type="RefSeq" id="WP_338364533.1">
    <property type="nucleotide sequence ID" value="NZ_CAWVOK010000027.1"/>
</dbReference>
<proteinExistence type="predicted"/>
<evidence type="ECO:0000313" key="3">
    <source>
        <dbReference type="Proteomes" id="UP001314181"/>
    </source>
</evidence>
<feature type="compositionally biased region" description="Basic and acidic residues" evidence="1">
    <location>
        <begin position="52"/>
        <end position="62"/>
    </location>
</feature>
<reference evidence="2 3" key="1">
    <citation type="submission" date="2024-01" db="EMBL/GenBank/DDBJ databases">
        <authorList>
            <person name="Kunselman E."/>
        </authorList>
    </citation>
    <scope>NUCLEOTIDE SEQUENCE [LARGE SCALE GENOMIC DNA]</scope>
    <source>
        <strain evidence="2">2 abalone samples</strain>
    </source>
</reference>
<organism evidence="2 3">
    <name type="scientific">Candidatus Xenohaliotis californiensis</name>
    <dbReference type="NCBI Taxonomy" id="84677"/>
    <lineage>
        <taxon>Bacteria</taxon>
        <taxon>Pseudomonadati</taxon>
        <taxon>Pseudomonadota</taxon>
        <taxon>Alphaproteobacteria</taxon>
        <taxon>Rickettsiales</taxon>
        <taxon>Anaplasmataceae</taxon>
        <taxon>Candidatus Xenohaliotis</taxon>
    </lineage>
</organism>
<gene>
    <name evidence="2" type="ORF">CAXC1_340003</name>
</gene>
<keyword evidence="3" id="KW-1185">Reference proteome</keyword>
<protein>
    <submittedName>
        <fullName evidence="2">Uncharacterized protein</fullName>
    </submittedName>
</protein>
<name>A0ABM9N8V9_9RICK</name>
<accession>A0ABM9N8V9</accession>
<evidence type="ECO:0000256" key="1">
    <source>
        <dbReference type="SAM" id="MobiDB-lite"/>
    </source>
</evidence>